<feature type="compositionally biased region" description="Low complexity" evidence="1">
    <location>
        <begin position="60"/>
        <end position="72"/>
    </location>
</feature>
<dbReference type="SMART" id="SM00754">
    <property type="entry name" value="CHRD"/>
    <property type="match status" value="2"/>
</dbReference>
<feature type="signal peptide" evidence="2">
    <location>
        <begin position="1"/>
        <end position="25"/>
    </location>
</feature>
<dbReference type="AlphaFoldDB" id="A0A5C4JI55"/>
<dbReference type="OrthoDB" id="8901345at2"/>
<feature type="region of interest" description="Disordered" evidence="1">
    <location>
        <begin position="26"/>
        <end position="96"/>
    </location>
</feature>
<feature type="compositionally biased region" description="Low complexity" evidence="1">
    <location>
        <begin position="26"/>
        <end position="52"/>
    </location>
</feature>
<dbReference type="RefSeq" id="WP_138644080.1">
    <property type="nucleotide sequence ID" value="NZ_VCKW01000021.1"/>
</dbReference>
<protein>
    <submittedName>
        <fullName evidence="4">CHRD domain-containing protein</fullName>
    </submittedName>
</protein>
<feature type="domain" description="CHRD" evidence="3">
    <location>
        <begin position="101"/>
        <end position="221"/>
    </location>
</feature>
<evidence type="ECO:0000313" key="5">
    <source>
        <dbReference type="Proteomes" id="UP000309174"/>
    </source>
</evidence>
<organism evidence="4 5">
    <name type="scientific">Actinomadura soli</name>
    <dbReference type="NCBI Taxonomy" id="2508997"/>
    <lineage>
        <taxon>Bacteria</taxon>
        <taxon>Bacillati</taxon>
        <taxon>Actinomycetota</taxon>
        <taxon>Actinomycetes</taxon>
        <taxon>Streptosporangiales</taxon>
        <taxon>Thermomonosporaceae</taxon>
        <taxon>Actinomadura</taxon>
    </lineage>
</organism>
<reference evidence="4 5" key="1">
    <citation type="submission" date="2019-05" db="EMBL/GenBank/DDBJ databases">
        <title>Draft genome sequence of Actinomadura sp. 14C53.</title>
        <authorList>
            <person name="Saricaoglu S."/>
            <person name="Isik K."/>
        </authorList>
    </citation>
    <scope>NUCLEOTIDE SEQUENCE [LARGE SCALE GENOMIC DNA]</scope>
    <source>
        <strain evidence="4 5">14C53</strain>
    </source>
</reference>
<dbReference type="Pfam" id="PF07452">
    <property type="entry name" value="CHRD"/>
    <property type="match status" value="2"/>
</dbReference>
<sequence length="365" mass="36354">MRKSLISLPITAISLTLLGAVPAHAAHPTTPGTAATPAPGQEHGAGHGAPAPTGAPPADPSAAPSGGPAPGARTSQPQTGQGQETPSQGNGAPSRGRGKAVFLAARLSGANEVPASAGDADGSGTALVRVQGNRVTFALSWNGITAPTLGHIHRGGAGVNGDVAVPLFTSAMPATVTAAAGAVTVPDPTIADGLRNNPGNWYVNLHTAENPKGAVRAQLTPLGGRSDILRLLKTGGKRAFLSGDQEVPVKGGPAVGDPDARAVAFVRPSPVRSSAGGGSVRFSMAWIGVTPSLAHIHRGGFGTNGPVTVNLFTTAVPSTIFAVSGTATGVDPGVVQGIRTNPRNWYANLHSTEFPGGAVRGQLND</sequence>
<evidence type="ECO:0000256" key="1">
    <source>
        <dbReference type="SAM" id="MobiDB-lite"/>
    </source>
</evidence>
<evidence type="ECO:0000313" key="4">
    <source>
        <dbReference type="EMBL" id="TMR05511.1"/>
    </source>
</evidence>
<name>A0A5C4JI55_9ACTN</name>
<dbReference type="InterPro" id="IPR010895">
    <property type="entry name" value="CHRD"/>
</dbReference>
<feature type="compositionally biased region" description="Polar residues" evidence="1">
    <location>
        <begin position="73"/>
        <end position="91"/>
    </location>
</feature>
<feature type="domain" description="CHRD" evidence="3">
    <location>
        <begin position="235"/>
        <end position="365"/>
    </location>
</feature>
<feature type="chain" id="PRO_5022861076" evidence="2">
    <location>
        <begin position="26"/>
        <end position="365"/>
    </location>
</feature>
<evidence type="ECO:0000256" key="2">
    <source>
        <dbReference type="SAM" id="SignalP"/>
    </source>
</evidence>
<keyword evidence="5" id="KW-1185">Reference proteome</keyword>
<accession>A0A5C4JI55</accession>
<dbReference type="EMBL" id="VCKW01000021">
    <property type="protein sequence ID" value="TMR05511.1"/>
    <property type="molecule type" value="Genomic_DNA"/>
</dbReference>
<gene>
    <name evidence="4" type="ORF">ETD83_06180</name>
</gene>
<comment type="caution">
    <text evidence="4">The sequence shown here is derived from an EMBL/GenBank/DDBJ whole genome shotgun (WGS) entry which is preliminary data.</text>
</comment>
<dbReference type="Proteomes" id="UP000309174">
    <property type="component" value="Unassembled WGS sequence"/>
</dbReference>
<keyword evidence="2" id="KW-0732">Signal</keyword>
<proteinExistence type="predicted"/>
<evidence type="ECO:0000259" key="3">
    <source>
        <dbReference type="SMART" id="SM00754"/>
    </source>
</evidence>